<keyword evidence="1 3" id="KW-0378">Hydrolase</keyword>
<feature type="domain" description="AB hydrolase-1" evidence="2">
    <location>
        <begin position="37"/>
        <end position="278"/>
    </location>
</feature>
<dbReference type="AlphaFoldDB" id="A0A848DLP4"/>
<comment type="caution">
    <text evidence="3">The sequence shown here is derived from an EMBL/GenBank/DDBJ whole genome shotgun (WGS) entry which is preliminary data.</text>
</comment>
<dbReference type="Proteomes" id="UP000586918">
    <property type="component" value="Unassembled WGS sequence"/>
</dbReference>
<proteinExistence type="predicted"/>
<dbReference type="Pfam" id="PF00561">
    <property type="entry name" value="Abhydrolase_1"/>
    <property type="match status" value="1"/>
</dbReference>
<dbReference type="SUPFAM" id="SSF53474">
    <property type="entry name" value="alpha/beta-Hydrolases"/>
    <property type="match status" value="1"/>
</dbReference>
<evidence type="ECO:0000313" key="4">
    <source>
        <dbReference type="Proteomes" id="UP000586918"/>
    </source>
</evidence>
<dbReference type="Gene3D" id="3.40.50.1820">
    <property type="entry name" value="alpha/beta hydrolase"/>
    <property type="match status" value="1"/>
</dbReference>
<dbReference type="EMBL" id="JAAXKZ010000069">
    <property type="protein sequence ID" value="NMH93463.1"/>
    <property type="molecule type" value="Genomic_DNA"/>
</dbReference>
<keyword evidence="4" id="KW-1185">Reference proteome</keyword>
<name>A0A848DLP4_9PSEU</name>
<organism evidence="3 4">
    <name type="scientific">Pseudonocardia bannensis</name>
    <dbReference type="NCBI Taxonomy" id="630973"/>
    <lineage>
        <taxon>Bacteria</taxon>
        <taxon>Bacillati</taxon>
        <taxon>Actinomycetota</taxon>
        <taxon>Actinomycetes</taxon>
        <taxon>Pseudonocardiales</taxon>
        <taxon>Pseudonocardiaceae</taxon>
        <taxon>Pseudonocardia</taxon>
    </lineage>
</organism>
<dbReference type="InterPro" id="IPR000639">
    <property type="entry name" value="Epox_hydrolase-like"/>
</dbReference>
<dbReference type="GO" id="GO:0016787">
    <property type="term" value="F:hydrolase activity"/>
    <property type="evidence" value="ECO:0007669"/>
    <property type="project" value="UniProtKB-KW"/>
</dbReference>
<evidence type="ECO:0000259" key="2">
    <source>
        <dbReference type="Pfam" id="PF00561"/>
    </source>
</evidence>
<evidence type="ECO:0000313" key="3">
    <source>
        <dbReference type="EMBL" id="NMH93463.1"/>
    </source>
</evidence>
<protein>
    <submittedName>
        <fullName evidence="3">Alpha/beta fold hydrolase</fullName>
    </submittedName>
</protein>
<sequence>MWSVGRCRRHDHRVRQTVTRDGLVFDVREAGPPDGDPVLLLHGFPQRADSWDAVVPALTERGYRTLAMDQRGYSPGARPRGRRAYRMAELVADTAAVIDSLGGGRVHLVGHDWGAAVAWQVAIEHPERIRSLTALSVPPPEAFLRAMVTSRQALASWYMAFFQLPWVPERLLGPRPGQARSDRFVRVLRAGGQGAAAAERDATAMAAPGALTGGLNWYRAIPLSLAGRDTRPVTRPTLFVWSDGDIAITRAGVARAARYVTGPYRQVELPGVSHWIPDEVPGELAALLLEHLAAHPG</sequence>
<evidence type="ECO:0000256" key="1">
    <source>
        <dbReference type="ARBA" id="ARBA00022801"/>
    </source>
</evidence>
<dbReference type="InterPro" id="IPR029058">
    <property type="entry name" value="AB_hydrolase_fold"/>
</dbReference>
<dbReference type="PRINTS" id="PR00111">
    <property type="entry name" value="ABHYDROLASE"/>
</dbReference>
<gene>
    <name evidence="3" type="ORF">HF519_18160</name>
</gene>
<reference evidence="3 4" key="1">
    <citation type="submission" date="2020-04" db="EMBL/GenBank/DDBJ databases">
        <authorList>
            <person name="Klaysubun C."/>
            <person name="Duangmal K."/>
            <person name="Lipun K."/>
        </authorList>
    </citation>
    <scope>NUCLEOTIDE SEQUENCE [LARGE SCALE GENOMIC DNA]</scope>
    <source>
        <strain evidence="3 4">DSM 45300</strain>
    </source>
</reference>
<dbReference type="PRINTS" id="PR00412">
    <property type="entry name" value="EPOXHYDRLASE"/>
</dbReference>
<dbReference type="PANTHER" id="PTHR43329">
    <property type="entry name" value="EPOXIDE HYDROLASE"/>
    <property type="match status" value="1"/>
</dbReference>
<dbReference type="InterPro" id="IPR000073">
    <property type="entry name" value="AB_hydrolase_1"/>
</dbReference>
<accession>A0A848DLP4</accession>